<feature type="binding site" evidence="7">
    <location>
        <position position="172"/>
    </location>
    <ligand>
        <name>Zn(2+)</name>
        <dbReference type="ChEBI" id="CHEBI:29105"/>
        <label>2</label>
    </ligand>
</feature>
<feature type="binding site" evidence="7">
    <location>
        <position position="61"/>
    </location>
    <ligand>
        <name>Zn(2+)</name>
        <dbReference type="ChEBI" id="CHEBI:29105"/>
        <label>2</label>
    </ligand>
</feature>
<feature type="binding site" evidence="7">
    <location>
        <position position="56"/>
    </location>
    <ligand>
        <name>Zn(2+)</name>
        <dbReference type="ChEBI" id="CHEBI:29105"/>
        <label>1</label>
    </ligand>
</feature>
<evidence type="ECO:0000256" key="5">
    <source>
        <dbReference type="ARBA" id="ARBA00022801"/>
    </source>
</evidence>
<feature type="binding site" evidence="7">
    <location>
        <position position="58"/>
    </location>
    <ligand>
        <name>Zn(2+)</name>
        <dbReference type="ChEBI" id="CHEBI:29105"/>
        <label>1</label>
    </ligand>
</feature>
<comment type="catalytic activity">
    <reaction evidence="1 7">
        <text>an S-(2-hydroxyacyl)glutathione + H2O = a 2-hydroxy carboxylate + glutathione + H(+)</text>
        <dbReference type="Rhea" id="RHEA:21864"/>
        <dbReference type="ChEBI" id="CHEBI:15377"/>
        <dbReference type="ChEBI" id="CHEBI:15378"/>
        <dbReference type="ChEBI" id="CHEBI:57925"/>
        <dbReference type="ChEBI" id="CHEBI:58896"/>
        <dbReference type="ChEBI" id="CHEBI:71261"/>
        <dbReference type="EC" id="3.1.2.6"/>
    </reaction>
</comment>
<dbReference type="InterPro" id="IPR001279">
    <property type="entry name" value="Metallo-B-lactamas"/>
</dbReference>
<dbReference type="InterPro" id="IPR035680">
    <property type="entry name" value="Clx_II_MBL"/>
</dbReference>
<dbReference type="AlphaFoldDB" id="A0A399IYA5"/>
<feature type="binding site" evidence="7">
    <location>
        <position position="115"/>
    </location>
    <ligand>
        <name>Zn(2+)</name>
        <dbReference type="ChEBI" id="CHEBI:29105"/>
        <label>1</label>
    </ligand>
</feature>
<dbReference type="SMART" id="SM00849">
    <property type="entry name" value="Lactamase_B"/>
    <property type="match status" value="1"/>
</dbReference>
<keyword evidence="10" id="KW-1185">Reference proteome</keyword>
<evidence type="ECO:0000256" key="6">
    <source>
        <dbReference type="ARBA" id="ARBA00022833"/>
    </source>
</evidence>
<keyword evidence="6 7" id="KW-0862">Zinc</keyword>
<dbReference type="GO" id="GO:0019243">
    <property type="term" value="P:methylglyoxal catabolic process to D-lactate via S-lactoyl-glutathione"/>
    <property type="evidence" value="ECO:0007669"/>
    <property type="project" value="UniProtKB-UniRule"/>
</dbReference>
<dbReference type="InterPro" id="IPR032282">
    <property type="entry name" value="HAGH_C"/>
</dbReference>
<dbReference type="Gene3D" id="3.60.15.10">
    <property type="entry name" value="Ribonuclease Z/Hydroxyacylglutathione hydrolase-like"/>
    <property type="match status" value="1"/>
</dbReference>
<comment type="similarity">
    <text evidence="3 7">Belongs to the metallo-beta-lactamase superfamily. Glyoxalase II family.</text>
</comment>
<dbReference type="UniPathway" id="UPA00619">
    <property type="reaction ID" value="UER00676"/>
</dbReference>
<keyword evidence="5 7" id="KW-0378">Hydrolase</keyword>
<evidence type="ECO:0000256" key="4">
    <source>
        <dbReference type="ARBA" id="ARBA00022723"/>
    </source>
</evidence>
<evidence type="ECO:0000256" key="3">
    <source>
        <dbReference type="ARBA" id="ARBA00006759"/>
    </source>
</evidence>
<dbReference type="EC" id="3.1.2.6" evidence="7"/>
<dbReference type="CDD" id="cd07723">
    <property type="entry name" value="hydroxyacylglutathione_hydrolase_MBL-fold"/>
    <property type="match status" value="1"/>
</dbReference>
<feature type="domain" description="Metallo-beta-lactamase" evidence="8">
    <location>
        <begin position="15"/>
        <end position="172"/>
    </location>
</feature>
<dbReference type="HAMAP" id="MF_01374">
    <property type="entry name" value="Glyoxalase_2"/>
    <property type="match status" value="1"/>
</dbReference>
<evidence type="ECO:0000259" key="8">
    <source>
        <dbReference type="SMART" id="SM00849"/>
    </source>
</evidence>
<dbReference type="InterPro" id="IPR017782">
    <property type="entry name" value="Hydroxyacylglutathione_Hdrlase"/>
</dbReference>
<protein>
    <recommendedName>
        <fullName evidence="7">Hydroxyacylglutathione hydrolase</fullName>
        <ecNumber evidence="7">3.1.2.6</ecNumber>
    </recommendedName>
    <alternativeName>
        <fullName evidence="7">Glyoxalase II</fullName>
        <shortName evidence="7">Glx II</shortName>
    </alternativeName>
</protein>
<feature type="binding site" evidence="7">
    <location>
        <position position="60"/>
    </location>
    <ligand>
        <name>Zn(2+)</name>
        <dbReference type="ChEBI" id="CHEBI:29105"/>
        <label>2</label>
    </ligand>
</feature>
<evidence type="ECO:0000256" key="2">
    <source>
        <dbReference type="ARBA" id="ARBA00004963"/>
    </source>
</evidence>
<gene>
    <name evidence="7 9" type="primary">gloB</name>
    <name evidence="9" type="ORF">DL237_17360</name>
</gene>
<keyword evidence="4 7" id="KW-0479">Metal-binding</keyword>
<evidence type="ECO:0000256" key="1">
    <source>
        <dbReference type="ARBA" id="ARBA00001623"/>
    </source>
</evidence>
<evidence type="ECO:0000256" key="7">
    <source>
        <dbReference type="HAMAP-Rule" id="MF_01374"/>
    </source>
</evidence>
<comment type="caution">
    <text evidence="9">The sequence shown here is derived from an EMBL/GenBank/DDBJ whole genome shotgun (WGS) entry which is preliminary data.</text>
</comment>
<feature type="binding site" evidence="7">
    <location>
        <position position="134"/>
    </location>
    <ligand>
        <name>Zn(2+)</name>
        <dbReference type="ChEBI" id="CHEBI:29105"/>
        <label>2</label>
    </ligand>
</feature>
<comment type="cofactor">
    <cofactor evidence="7">
        <name>Zn(2+)</name>
        <dbReference type="ChEBI" id="CHEBI:29105"/>
    </cofactor>
    <text evidence="7">Binds 2 Zn(2+) ions per subunit.</text>
</comment>
<dbReference type="EMBL" id="QWJJ01000017">
    <property type="protein sequence ID" value="RII37437.1"/>
    <property type="molecule type" value="Genomic_DNA"/>
</dbReference>
<dbReference type="NCBIfam" id="TIGR03413">
    <property type="entry name" value="GSH_gloB"/>
    <property type="match status" value="1"/>
</dbReference>
<dbReference type="InterPro" id="IPR050110">
    <property type="entry name" value="Glyoxalase_II_hydrolase"/>
</dbReference>
<dbReference type="PANTHER" id="PTHR43705">
    <property type="entry name" value="HYDROXYACYLGLUTATHIONE HYDROLASE"/>
    <property type="match status" value="1"/>
</dbReference>
<comment type="subunit">
    <text evidence="7">Monomer.</text>
</comment>
<dbReference type="InterPro" id="IPR036866">
    <property type="entry name" value="RibonucZ/Hydroxyglut_hydro"/>
</dbReference>
<dbReference type="PIRSF" id="PIRSF005457">
    <property type="entry name" value="Glx"/>
    <property type="match status" value="1"/>
</dbReference>
<dbReference type="SUPFAM" id="SSF56281">
    <property type="entry name" value="Metallo-hydrolase/oxidoreductase"/>
    <property type="match status" value="1"/>
</dbReference>
<dbReference type="Pfam" id="PF00753">
    <property type="entry name" value="Lactamase_B"/>
    <property type="match status" value="1"/>
</dbReference>
<reference evidence="9 10" key="1">
    <citation type="submission" date="2018-08" db="EMBL/GenBank/DDBJ databases">
        <title>Pseudooceanicola sediminis CY03 in the family Rhodobacteracea.</title>
        <authorList>
            <person name="Zhang Y.-J."/>
        </authorList>
    </citation>
    <scope>NUCLEOTIDE SEQUENCE [LARGE SCALE GENOMIC DNA]</scope>
    <source>
        <strain evidence="9 10">CY03</strain>
    </source>
</reference>
<evidence type="ECO:0000313" key="10">
    <source>
        <dbReference type="Proteomes" id="UP000265848"/>
    </source>
</evidence>
<comment type="pathway">
    <text evidence="2 7">Secondary metabolite metabolism; methylglyoxal degradation; (R)-lactate from methylglyoxal: step 2/2.</text>
</comment>
<dbReference type="GO" id="GO:0046872">
    <property type="term" value="F:metal ion binding"/>
    <property type="evidence" value="ECO:0007669"/>
    <property type="project" value="UniProtKB-KW"/>
</dbReference>
<accession>A0A399IYA5</accession>
<dbReference type="GO" id="GO:0004416">
    <property type="term" value="F:hydroxyacylglutathione hydrolase activity"/>
    <property type="evidence" value="ECO:0007669"/>
    <property type="project" value="UniProtKB-UniRule"/>
</dbReference>
<organism evidence="9 10">
    <name type="scientific">Pseudooceanicola sediminis</name>
    <dbReference type="NCBI Taxonomy" id="2211117"/>
    <lineage>
        <taxon>Bacteria</taxon>
        <taxon>Pseudomonadati</taxon>
        <taxon>Pseudomonadota</taxon>
        <taxon>Alphaproteobacteria</taxon>
        <taxon>Rhodobacterales</taxon>
        <taxon>Paracoccaceae</taxon>
        <taxon>Pseudooceanicola</taxon>
    </lineage>
</organism>
<feature type="binding site" evidence="7">
    <location>
        <position position="134"/>
    </location>
    <ligand>
        <name>Zn(2+)</name>
        <dbReference type="ChEBI" id="CHEBI:29105"/>
        <label>1</label>
    </ligand>
</feature>
<sequence>MTMALELVTVPCLKDNYAYLTHGPEGTCIIDAPEAGPIIATLEARGWLPETLLITHHHHDHVGGIADLRARFPDLTVIGPQAEADKMPTMDRYVAEGDTGGAGDAEWSVIEVPGHTLGHIAFHMAGAKLLFTADSLMALGCGRVFEGTFEQMHDSLSKLAALPGDTVVCSGHEYTQANAKFARTIEPENPALISRIDAVDAARAAGQPTVPSLLSDEMDTNPFLRSGQPSVAEAVGLQGATAQEVFAEVRRRKDAF</sequence>
<dbReference type="Pfam" id="PF16123">
    <property type="entry name" value="HAGH_C"/>
    <property type="match status" value="1"/>
</dbReference>
<evidence type="ECO:0000313" key="9">
    <source>
        <dbReference type="EMBL" id="RII37437.1"/>
    </source>
</evidence>
<proteinExistence type="inferred from homology"/>
<dbReference type="OrthoDB" id="9802248at2"/>
<comment type="function">
    <text evidence="7">Thiolesterase that catalyzes the hydrolysis of S-D-lactoyl-glutathione to form glutathione and D-lactic acid.</text>
</comment>
<name>A0A399IYA5_9RHOB</name>
<dbReference type="PANTHER" id="PTHR43705:SF1">
    <property type="entry name" value="HYDROXYACYLGLUTATHIONE HYDROLASE GLOB"/>
    <property type="match status" value="1"/>
</dbReference>
<dbReference type="Proteomes" id="UP000265848">
    <property type="component" value="Unassembled WGS sequence"/>
</dbReference>